<dbReference type="NCBIfam" id="NF010322">
    <property type="entry name" value="PRK13759.1"/>
    <property type="match status" value="1"/>
</dbReference>
<dbReference type="Gene3D" id="3.40.720.10">
    <property type="entry name" value="Alkaline Phosphatase, subunit A"/>
    <property type="match status" value="1"/>
</dbReference>
<accession>A0A940P9L4</accession>
<dbReference type="AlphaFoldDB" id="A0A940P9L4"/>
<sequence>MNKNVVMIVVDQLRYDSIGCHDPSGIISTPYLDQLAEKGVDFQHAYSGVPTCIPARASLMTGLKQEHHGRVGYQDEVPWNYPVTMAQTFQQQGYQTEAIGKMHVYPDRHRCGFDHVLLHNGYLHESRKQTKAYLSQYEQVDDYLQWLKAQVPGADLIDDGLECNSWVARPWPYEERYHPTNWVTMEGLNFLSRRDPTMPFFLKLSYTRPHSPLNPPAYYFEMYANQLGALGAVSAGDWEEKQPTHLIDAKKGYLPLRELNRMKAGYYGLITHLDHQIGRFLQGLEEAQLTEETVILFVSDHGDQLGDHYLFRKGYPYQESVHVPLMMYNPAWHQESQPLVELRDVFPMLLAAATGRTVKGIDGFDYRQNEREYLHGEHLLGEDSSQFILTKTEKFIWFPQRQQEQFFDLAVDPRECHNLIDEAAYQQRIEVLRQLLIAELAQRPEGFVAEGKLKETIATTPFLGDREGRDCDAGGNWH</sequence>
<feature type="domain" description="Sulfatase N-terminal" evidence="4">
    <location>
        <begin position="3"/>
        <end position="353"/>
    </location>
</feature>
<dbReference type="GO" id="GO:0005737">
    <property type="term" value="C:cytoplasm"/>
    <property type="evidence" value="ECO:0007669"/>
    <property type="project" value="TreeGrafter"/>
</dbReference>
<proteinExistence type="inferred from homology"/>
<comment type="similarity">
    <text evidence="1">Belongs to the sulfatase family.</text>
</comment>
<dbReference type="PANTHER" id="PTHR45953:SF1">
    <property type="entry name" value="IDURONATE 2-SULFATASE"/>
    <property type="match status" value="1"/>
</dbReference>
<dbReference type="GO" id="GO:0046872">
    <property type="term" value="F:metal ion binding"/>
    <property type="evidence" value="ECO:0007669"/>
    <property type="project" value="UniProtKB-KW"/>
</dbReference>
<dbReference type="EC" id="3.1.6.1" evidence="5"/>
<evidence type="ECO:0000259" key="4">
    <source>
        <dbReference type="Pfam" id="PF00884"/>
    </source>
</evidence>
<dbReference type="CDD" id="cd16022">
    <property type="entry name" value="sulfatase_like"/>
    <property type="match status" value="1"/>
</dbReference>
<dbReference type="Proteomes" id="UP000674938">
    <property type="component" value="Unassembled WGS sequence"/>
</dbReference>
<gene>
    <name evidence="5" type="ORF">I6N95_06490</name>
</gene>
<organism evidence="5 6">
    <name type="scientific">Vagococcus allomyrinae</name>
    <dbReference type="NCBI Taxonomy" id="2794353"/>
    <lineage>
        <taxon>Bacteria</taxon>
        <taxon>Bacillati</taxon>
        <taxon>Bacillota</taxon>
        <taxon>Bacilli</taxon>
        <taxon>Lactobacillales</taxon>
        <taxon>Enterococcaceae</taxon>
        <taxon>Vagococcus</taxon>
    </lineage>
</organism>
<keyword evidence="3 5" id="KW-0378">Hydrolase</keyword>
<comment type="caution">
    <text evidence="5">The sequence shown here is derived from an EMBL/GenBank/DDBJ whole genome shotgun (WGS) entry which is preliminary data.</text>
</comment>
<dbReference type="GO" id="GO:0004065">
    <property type="term" value="F:arylsulfatase activity"/>
    <property type="evidence" value="ECO:0007669"/>
    <property type="project" value="UniProtKB-EC"/>
</dbReference>
<dbReference type="InterPro" id="IPR000917">
    <property type="entry name" value="Sulfatase_N"/>
</dbReference>
<evidence type="ECO:0000256" key="2">
    <source>
        <dbReference type="ARBA" id="ARBA00022723"/>
    </source>
</evidence>
<name>A0A940P9L4_9ENTE</name>
<evidence type="ECO:0000313" key="6">
    <source>
        <dbReference type="Proteomes" id="UP000674938"/>
    </source>
</evidence>
<keyword evidence="6" id="KW-1185">Reference proteome</keyword>
<dbReference type="PROSITE" id="PS00149">
    <property type="entry name" value="SULFATASE_2"/>
    <property type="match status" value="1"/>
</dbReference>
<reference evidence="5" key="1">
    <citation type="submission" date="2020-12" db="EMBL/GenBank/DDBJ databases">
        <title>Vagococcus allomyrinae sp. nov. and Enterococcus lavae sp. nov., isolated from the larvae of Allomyrina dichotoma.</title>
        <authorList>
            <person name="Lee S.D."/>
        </authorList>
    </citation>
    <scope>NUCLEOTIDE SEQUENCE</scope>
    <source>
        <strain evidence="5">BWB3-3</strain>
    </source>
</reference>
<keyword evidence="2" id="KW-0479">Metal-binding</keyword>
<dbReference type="SUPFAM" id="SSF53649">
    <property type="entry name" value="Alkaline phosphatase-like"/>
    <property type="match status" value="1"/>
</dbReference>
<evidence type="ECO:0000256" key="1">
    <source>
        <dbReference type="ARBA" id="ARBA00008779"/>
    </source>
</evidence>
<dbReference type="Pfam" id="PF00884">
    <property type="entry name" value="Sulfatase"/>
    <property type="match status" value="1"/>
</dbReference>
<dbReference type="EMBL" id="JAEEGA010000003">
    <property type="protein sequence ID" value="MBP1040645.1"/>
    <property type="molecule type" value="Genomic_DNA"/>
</dbReference>
<evidence type="ECO:0000313" key="5">
    <source>
        <dbReference type="EMBL" id="MBP1040645.1"/>
    </source>
</evidence>
<dbReference type="RefSeq" id="WP_209525838.1">
    <property type="nucleotide sequence ID" value="NZ_JAEEGA010000003.1"/>
</dbReference>
<dbReference type="InterPro" id="IPR017850">
    <property type="entry name" value="Alkaline_phosphatase_core_sf"/>
</dbReference>
<evidence type="ECO:0000256" key="3">
    <source>
        <dbReference type="ARBA" id="ARBA00022801"/>
    </source>
</evidence>
<dbReference type="InterPro" id="IPR024607">
    <property type="entry name" value="Sulfatase_CS"/>
</dbReference>
<protein>
    <submittedName>
        <fullName evidence="5">Arylsulfatase</fullName>
        <ecNumber evidence="5">3.1.6.1</ecNumber>
    </submittedName>
</protein>
<dbReference type="PANTHER" id="PTHR45953">
    <property type="entry name" value="IDURONATE 2-SULFATASE"/>
    <property type="match status" value="1"/>
</dbReference>